<evidence type="ECO:0000313" key="2">
    <source>
        <dbReference type="Proteomes" id="UP000784294"/>
    </source>
</evidence>
<dbReference type="EMBL" id="CAAALY010053763">
    <property type="protein sequence ID" value="VEL21917.1"/>
    <property type="molecule type" value="Genomic_DNA"/>
</dbReference>
<accession>A0A3S5APL0</accession>
<dbReference type="Proteomes" id="UP000784294">
    <property type="component" value="Unassembled WGS sequence"/>
</dbReference>
<organism evidence="1 2">
    <name type="scientific">Protopolystoma xenopodis</name>
    <dbReference type="NCBI Taxonomy" id="117903"/>
    <lineage>
        <taxon>Eukaryota</taxon>
        <taxon>Metazoa</taxon>
        <taxon>Spiralia</taxon>
        <taxon>Lophotrochozoa</taxon>
        <taxon>Platyhelminthes</taxon>
        <taxon>Monogenea</taxon>
        <taxon>Polyopisthocotylea</taxon>
        <taxon>Polystomatidea</taxon>
        <taxon>Polystomatidae</taxon>
        <taxon>Protopolystoma</taxon>
    </lineage>
</organism>
<sequence length="68" mass="7658">MLLQMKTIHNRVKEPLEEEEFLLAAALRINIILVIIRVRHAAMRPAPVARQELSAKSFASARPTARIG</sequence>
<protein>
    <submittedName>
        <fullName evidence="1">Uncharacterized protein</fullName>
    </submittedName>
</protein>
<comment type="caution">
    <text evidence="1">The sequence shown here is derived from an EMBL/GenBank/DDBJ whole genome shotgun (WGS) entry which is preliminary data.</text>
</comment>
<name>A0A3S5APL0_9PLAT</name>
<dbReference type="AlphaFoldDB" id="A0A3S5APL0"/>
<keyword evidence="2" id="KW-1185">Reference proteome</keyword>
<gene>
    <name evidence="1" type="ORF">PXEA_LOCUS15357</name>
</gene>
<evidence type="ECO:0000313" key="1">
    <source>
        <dbReference type="EMBL" id="VEL21917.1"/>
    </source>
</evidence>
<reference evidence="1" key="1">
    <citation type="submission" date="2018-11" db="EMBL/GenBank/DDBJ databases">
        <authorList>
            <consortium name="Pathogen Informatics"/>
        </authorList>
    </citation>
    <scope>NUCLEOTIDE SEQUENCE</scope>
</reference>
<proteinExistence type="predicted"/>